<dbReference type="WBParaSite" id="GPLIN_001044600">
    <property type="protein sequence ID" value="GPLIN_001044600"/>
    <property type="gene ID" value="GPLIN_001044600"/>
</dbReference>
<reference evidence="3" key="3">
    <citation type="submission" date="2016-06" db="UniProtKB">
        <authorList>
            <consortium name="WormBaseParasite"/>
        </authorList>
    </citation>
    <scope>IDENTIFICATION</scope>
</reference>
<organism evidence="2 3">
    <name type="scientific">Globodera pallida</name>
    <name type="common">Potato cyst nematode worm</name>
    <name type="synonym">Heterodera pallida</name>
    <dbReference type="NCBI Taxonomy" id="36090"/>
    <lineage>
        <taxon>Eukaryota</taxon>
        <taxon>Metazoa</taxon>
        <taxon>Ecdysozoa</taxon>
        <taxon>Nematoda</taxon>
        <taxon>Chromadorea</taxon>
        <taxon>Rhabditida</taxon>
        <taxon>Tylenchina</taxon>
        <taxon>Tylenchomorpha</taxon>
        <taxon>Tylenchoidea</taxon>
        <taxon>Heteroderidae</taxon>
        <taxon>Heteroderinae</taxon>
        <taxon>Globodera</taxon>
    </lineage>
</organism>
<reference evidence="2" key="1">
    <citation type="submission" date="2013-12" db="EMBL/GenBank/DDBJ databases">
        <authorList>
            <person name="Aslett M."/>
        </authorList>
    </citation>
    <scope>NUCLEOTIDE SEQUENCE [LARGE SCALE GENOMIC DNA]</scope>
    <source>
        <strain evidence="2">Lindley</strain>
    </source>
</reference>
<keyword evidence="2" id="KW-1185">Reference proteome</keyword>
<protein>
    <submittedName>
        <fullName evidence="3">Secreted protein</fullName>
    </submittedName>
</protein>
<sequence>MPSEFLFLVVGTFLLIVPSIDTAVKSMKHFHGQQKPSNSKAVPPFDYDYPDYSAGVFIDAVPITSTTKKSLAGHGLATPMGLRHRLVGGKVRTFGEGARRTEWYERLLATQLR</sequence>
<dbReference type="Proteomes" id="UP000050741">
    <property type="component" value="Unassembled WGS sequence"/>
</dbReference>
<accession>A0A183CC45</accession>
<name>A0A183CC45_GLOPA</name>
<evidence type="ECO:0000313" key="3">
    <source>
        <dbReference type="WBParaSite" id="GPLIN_001044600"/>
    </source>
</evidence>
<feature type="chain" id="PRO_5008147382" evidence="1">
    <location>
        <begin position="23"/>
        <end position="113"/>
    </location>
</feature>
<evidence type="ECO:0000256" key="1">
    <source>
        <dbReference type="SAM" id="SignalP"/>
    </source>
</evidence>
<reference evidence="2" key="2">
    <citation type="submission" date="2014-05" db="EMBL/GenBank/DDBJ databases">
        <title>The genome and life-stage specific transcriptomes of Globodera pallida elucidate key aspects of plant parasitism by a cyst nematode.</title>
        <authorList>
            <person name="Cotton J.A."/>
            <person name="Lilley C.J."/>
            <person name="Jones L.M."/>
            <person name="Kikuchi T."/>
            <person name="Reid A.J."/>
            <person name="Thorpe P."/>
            <person name="Tsai I.J."/>
            <person name="Beasley H."/>
            <person name="Blok V."/>
            <person name="Cock P.J.A."/>
            <person name="Van den Akker S.E."/>
            <person name="Holroyd N."/>
            <person name="Hunt M."/>
            <person name="Mantelin S."/>
            <person name="Naghra H."/>
            <person name="Pain A."/>
            <person name="Palomares-Rius J.E."/>
            <person name="Zarowiecki M."/>
            <person name="Berriman M."/>
            <person name="Jones J.T."/>
            <person name="Urwin P.E."/>
        </authorList>
    </citation>
    <scope>NUCLEOTIDE SEQUENCE [LARGE SCALE GENOMIC DNA]</scope>
    <source>
        <strain evidence="2">Lindley</strain>
    </source>
</reference>
<keyword evidence="1" id="KW-0732">Signal</keyword>
<feature type="signal peptide" evidence="1">
    <location>
        <begin position="1"/>
        <end position="22"/>
    </location>
</feature>
<proteinExistence type="predicted"/>
<evidence type="ECO:0000313" key="2">
    <source>
        <dbReference type="Proteomes" id="UP000050741"/>
    </source>
</evidence>
<dbReference type="AlphaFoldDB" id="A0A183CC45"/>